<sequence length="86" mass="10078">MNQAIQFIDRLEFREPDHQLVFFAQVSGMLVECVIAVKTLKLTDESHATDYFEKYRFEYEERAEQLIEEESYNSAGQIEVGLVNLN</sequence>
<evidence type="ECO:0000313" key="2">
    <source>
        <dbReference type="EMBL" id="SOU39339.1"/>
    </source>
</evidence>
<dbReference type="SUPFAM" id="SSF160272">
    <property type="entry name" value="Shew3726-like"/>
    <property type="match status" value="1"/>
</dbReference>
<name>A0A2K4X4Y7_PSEVC</name>
<evidence type="ECO:0000313" key="4">
    <source>
        <dbReference type="Proteomes" id="UP000615003"/>
    </source>
</evidence>
<dbReference type="EMBL" id="LT965928">
    <property type="protein sequence ID" value="SOU39339.1"/>
    <property type="molecule type" value="Genomic_DNA"/>
</dbReference>
<dbReference type="Pfam" id="PF07369">
    <property type="entry name" value="DUF1488"/>
    <property type="match status" value="1"/>
</dbReference>
<accession>A0A2K4X4Y7</accession>
<evidence type="ECO:0000313" key="3">
    <source>
        <dbReference type="Proteomes" id="UP000238288"/>
    </source>
</evidence>
<reference evidence="1 4" key="1">
    <citation type="submission" date="2015-06" db="EMBL/GenBank/DDBJ databases">
        <title>Genome sequence of Pseudoalteromonas carrageenovora.</title>
        <authorList>
            <person name="Xie B.-B."/>
            <person name="Rong J.-C."/>
            <person name="Qin Q.-L."/>
            <person name="Zhang Y.-Z."/>
        </authorList>
    </citation>
    <scope>NUCLEOTIDE SEQUENCE [LARGE SCALE GENOMIC DNA]</scope>
    <source>
        <strain evidence="1 4">IAM 12662</strain>
    </source>
</reference>
<dbReference type="Proteomes" id="UP000238288">
    <property type="component" value="Chromosome PCAR9a"/>
</dbReference>
<dbReference type="OrthoDB" id="6465020at2"/>
<gene>
    <name evidence="2" type="ORF">PCAR9_A10033</name>
    <name evidence="1" type="ORF">PCARR_a3735</name>
</gene>
<dbReference type="AlphaFoldDB" id="A0A2K4X4Y7"/>
<dbReference type="InterPro" id="IPR009962">
    <property type="entry name" value="DUF1488"/>
</dbReference>
<dbReference type="Proteomes" id="UP000615003">
    <property type="component" value="Unassembled WGS sequence"/>
</dbReference>
<dbReference type="EMBL" id="AQGW01000022">
    <property type="protein sequence ID" value="MBE0383506.1"/>
    <property type="molecule type" value="Genomic_DNA"/>
</dbReference>
<reference evidence="2 3" key="2">
    <citation type="submission" date="2017-11" db="EMBL/GenBank/DDBJ databases">
        <authorList>
            <person name="Han C.G."/>
        </authorList>
    </citation>
    <scope>NUCLEOTIDE SEQUENCE [LARGE SCALE GENOMIC DNA]</scope>
    <source>
        <strain evidence="3">ATCC 43555</strain>
        <strain evidence="2">ATCC43555</strain>
    </source>
</reference>
<protein>
    <submittedName>
        <fullName evidence="2">Uncharacterized protein</fullName>
    </submittedName>
</protein>
<dbReference type="RefSeq" id="WP_104641693.1">
    <property type="nucleotide sequence ID" value="NZ_AQGW01000022.1"/>
</dbReference>
<dbReference type="Gene3D" id="3.30.160.140">
    <property type="entry name" value="Shew3726-like"/>
    <property type="match status" value="1"/>
</dbReference>
<keyword evidence="4" id="KW-1185">Reference proteome</keyword>
<evidence type="ECO:0000313" key="1">
    <source>
        <dbReference type="EMBL" id="MBE0383506.1"/>
    </source>
</evidence>
<dbReference type="GeneID" id="93661967"/>
<proteinExistence type="predicted"/>
<dbReference type="InterPro" id="IPR036692">
    <property type="entry name" value="Shew3726-like_sf"/>
</dbReference>
<organism evidence="2 3">
    <name type="scientific">Pseudoalteromonas carrageenovora IAM 12662</name>
    <dbReference type="NCBI Taxonomy" id="1314868"/>
    <lineage>
        <taxon>Bacteria</taxon>
        <taxon>Pseudomonadati</taxon>
        <taxon>Pseudomonadota</taxon>
        <taxon>Gammaproteobacteria</taxon>
        <taxon>Alteromonadales</taxon>
        <taxon>Pseudoalteromonadaceae</taxon>
        <taxon>Pseudoalteromonas</taxon>
    </lineage>
</organism>